<organism evidence="4 5">
    <name type="scientific">Streptomyces agglomeratus</name>
    <dbReference type="NCBI Taxonomy" id="285458"/>
    <lineage>
        <taxon>Bacteria</taxon>
        <taxon>Bacillati</taxon>
        <taxon>Actinomycetota</taxon>
        <taxon>Actinomycetes</taxon>
        <taxon>Kitasatosporales</taxon>
        <taxon>Streptomycetaceae</taxon>
        <taxon>Streptomyces</taxon>
    </lineage>
</organism>
<proteinExistence type="predicted"/>
<evidence type="ECO:0000313" key="4">
    <source>
        <dbReference type="EMBL" id="OEJ24541.1"/>
    </source>
</evidence>
<dbReference type="GO" id="GO:0016747">
    <property type="term" value="F:acyltransferase activity, transferring groups other than amino-acyl groups"/>
    <property type="evidence" value="ECO:0007669"/>
    <property type="project" value="InterPro"/>
</dbReference>
<evidence type="ECO:0000256" key="2">
    <source>
        <dbReference type="ARBA" id="ARBA00023315"/>
    </source>
</evidence>
<dbReference type="Proteomes" id="UP000095759">
    <property type="component" value="Unassembled WGS sequence"/>
</dbReference>
<reference evidence="4 5" key="1">
    <citation type="submission" date="2016-08" db="EMBL/GenBank/DDBJ databases">
        <title>Complete genome sequence of Streptomyces agglomeratus strain 6-3-2, a novel anti-MRSA actinomycete isolated from Wuli of Tebit, China.</title>
        <authorList>
            <person name="Chen X."/>
        </authorList>
    </citation>
    <scope>NUCLEOTIDE SEQUENCE [LARGE SCALE GENOMIC DNA]</scope>
    <source>
        <strain evidence="4 5">6-3-2</strain>
    </source>
</reference>
<dbReference type="InterPro" id="IPR000182">
    <property type="entry name" value="GNAT_dom"/>
</dbReference>
<keyword evidence="1 4" id="KW-0808">Transferase</keyword>
<dbReference type="SUPFAM" id="SSF55729">
    <property type="entry name" value="Acyl-CoA N-acyltransferases (Nat)"/>
    <property type="match status" value="1"/>
</dbReference>
<dbReference type="Gene3D" id="3.40.630.30">
    <property type="match status" value="1"/>
</dbReference>
<accession>A0A1E5P4S8</accession>
<keyword evidence="5" id="KW-1185">Reference proteome</keyword>
<gene>
    <name evidence="4" type="ORF">AS594_08615</name>
</gene>
<dbReference type="OrthoDB" id="3174529at2"/>
<dbReference type="PANTHER" id="PTHR43877">
    <property type="entry name" value="AMINOALKYLPHOSPHONATE N-ACETYLTRANSFERASE-RELATED-RELATED"/>
    <property type="match status" value="1"/>
</dbReference>
<name>A0A1E5P4S8_9ACTN</name>
<dbReference type="Pfam" id="PF00583">
    <property type="entry name" value="Acetyltransf_1"/>
    <property type="match status" value="1"/>
</dbReference>
<dbReference type="PROSITE" id="PS51186">
    <property type="entry name" value="GNAT"/>
    <property type="match status" value="1"/>
</dbReference>
<dbReference type="RefSeq" id="WP_069933203.1">
    <property type="nucleotide sequence ID" value="NZ_MEHJ01000001.1"/>
</dbReference>
<sequence length="279" mass="29432">MAWTFTEDLDAYLAAAGAAVAARPVDNTLLLTVAGTLRRRGSDAYGEGTPRYGWWRGASGRVDGALLWTPPHAVLVGTVPAEAVAPLAEACLGLGGPAVSAERGTARALAARWRRAGAEVTTVLEQRLYRLGEPAPPDPAPPGRARVAAVADRELLVEWVDGFRREAGHPRPGAGRAVDDRLAYGGLTLWEDDGVPVSMAGVSRPAAGTVRVAPVYTPPRWRRRGYAAAVTSAVSLDARSAGAGEVLLFTDLANPTSNGVYRRIGYRPVADRVEIAPVR</sequence>
<feature type="domain" description="N-acetyltransferase" evidence="3">
    <location>
        <begin position="143"/>
        <end position="279"/>
    </location>
</feature>
<evidence type="ECO:0000259" key="3">
    <source>
        <dbReference type="PROSITE" id="PS51186"/>
    </source>
</evidence>
<dbReference type="InterPro" id="IPR050832">
    <property type="entry name" value="Bact_Acetyltransf"/>
</dbReference>
<comment type="caution">
    <text evidence="4">The sequence shown here is derived from an EMBL/GenBank/DDBJ whole genome shotgun (WGS) entry which is preliminary data.</text>
</comment>
<keyword evidence="2" id="KW-0012">Acyltransferase</keyword>
<evidence type="ECO:0000313" key="5">
    <source>
        <dbReference type="Proteomes" id="UP000095759"/>
    </source>
</evidence>
<dbReference type="AlphaFoldDB" id="A0A1E5P4S8"/>
<dbReference type="EMBL" id="MEHJ01000001">
    <property type="protein sequence ID" value="OEJ24541.1"/>
    <property type="molecule type" value="Genomic_DNA"/>
</dbReference>
<evidence type="ECO:0000256" key="1">
    <source>
        <dbReference type="ARBA" id="ARBA00022679"/>
    </source>
</evidence>
<protein>
    <submittedName>
        <fullName evidence="4">GNAT family N-acetyltransferase</fullName>
    </submittedName>
</protein>
<dbReference type="InterPro" id="IPR016181">
    <property type="entry name" value="Acyl_CoA_acyltransferase"/>
</dbReference>
<dbReference type="CDD" id="cd04301">
    <property type="entry name" value="NAT_SF"/>
    <property type="match status" value="1"/>
</dbReference>